<keyword evidence="5" id="KW-0255">Endonuclease</keyword>
<reference evidence="8" key="1">
    <citation type="submission" date="2020-07" db="EMBL/GenBank/DDBJ databases">
        <title>Multicomponent nature underlies the extraordinary mechanical properties of spider dragline silk.</title>
        <authorList>
            <person name="Kono N."/>
            <person name="Nakamura H."/>
            <person name="Mori M."/>
            <person name="Yoshida Y."/>
            <person name="Ohtoshi R."/>
            <person name="Malay A.D."/>
            <person name="Moran D.A.P."/>
            <person name="Tomita M."/>
            <person name="Numata K."/>
            <person name="Arakawa K."/>
        </authorList>
    </citation>
    <scope>NUCLEOTIDE SEQUENCE</scope>
</reference>
<dbReference type="PANTHER" id="PTHR46986:SF1">
    <property type="entry name" value="ENDORIBONUCLEASE YBEY, CHLOROPLASTIC"/>
    <property type="match status" value="1"/>
</dbReference>
<gene>
    <name evidence="8" type="primary">ybeY</name>
    <name evidence="8" type="ORF">TNCT_635391</name>
</gene>
<dbReference type="GO" id="GO:0006364">
    <property type="term" value="P:rRNA processing"/>
    <property type="evidence" value="ECO:0007669"/>
    <property type="project" value="InterPro"/>
</dbReference>
<comment type="similarity">
    <text evidence="2">Belongs to the endoribonuclease YbeY family.</text>
</comment>
<accession>A0A8X6IG50</accession>
<protein>
    <submittedName>
        <fullName evidence="8">Endoribonuclease YbeY</fullName>
    </submittedName>
</protein>
<dbReference type="GO" id="GO:0004222">
    <property type="term" value="F:metalloendopeptidase activity"/>
    <property type="evidence" value="ECO:0007669"/>
    <property type="project" value="InterPro"/>
</dbReference>
<comment type="caution">
    <text evidence="8">The sequence shown here is derived from an EMBL/GenBank/DDBJ whole genome shotgun (WGS) entry which is preliminary data.</text>
</comment>
<keyword evidence="7" id="KW-0862">Zinc</keyword>
<dbReference type="InterPro" id="IPR020549">
    <property type="entry name" value="YbeY_CS"/>
</dbReference>
<dbReference type="HAMAP" id="MF_00009">
    <property type="entry name" value="Endoribonucl_YbeY"/>
    <property type="match status" value="1"/>
</dbReference>
<organism evidence="8 9">
    <name type="scientific">Trichonephila clavata</name>
    <name type="common">Joro spider</name>
    <name type="synonym">Nephila clavata</name>
    <dbReference type="NCBI Taxonomy" id="2740835"/>
    <lineage>
        <taxon>Eukaryota</taxon>
        <taxon>Metazoa</taxon>
        <taxon>Ecdysozoa</taxon>
        <taxon>Arthropoda</taxon>
        <taxon>Chelicerata</taxon>
        <taxon>Arachnida</taxon>
        <taxon>Araneae</taxon>
        <taxon>Araneomorphae</taxon>
        <taxon>Entelegynae</taxon>
        <taxon>Araneoidea</taxon>
        <taxon>Nephilidae</taxon>
        <taxon>Trichonephila</taxon>
    </lineage>
</organism>
<evidence type="ECO:0000256" key="6">
    <source>
        <dbReference type="ARBA" id="ARBA00022801"/>
    </source>
</evidence>
<dbReference type="Proteomes" id="UP000887116">
    <property type="component" value="Unassembled WGS sequence"/>
</dbReference>
<evidence type="ECO:0000256" key="5">
    <source>
        <dbReference type="ARBA" id="ARBA00022759"/>
    </source>
</evidence>
<dbReference type="EMBL" id="BMAO01011793">
    <property type="protein sequence ID" value="GFQ76590.1"/>
    <property type="molecule type" value="Genomic_DNA"/>
</dbReference>
<evidence type="ECO:0000313" key="8">
    <source>
        <dbReference type="EMBL" id="GFQ76590.1"/>
    </source>
</evidence>
<keyword evidence="4" id="KW-0479">Metal-binding</keyword>
<dbReference type="InterPro" id="IPR002036">
    <property type="entry name" value="YbeY"/>
</dbReference>
<dbReference type="Gene3D" id="3.40.390.30">
    <property type="entry name" value="Metalloproteases ('zincins'), catalytic domain"/>
    <property type="match status" value="1"/>
</dbReference>
<evidence type="ECO:0000313" key="9">
    <source>
        <dbReference type="Proteomes" id="UP000887116"/>
    </source>
</evidence>
<dbReference type="PANTHER" id="PTHR46986">
    <property type="entry name" value="ENDORIBONUCLEASE YBEY, CHLOROPLASTIC"/>
    <property type="match status" value="1"/>
</dbReference>
<comment type="cofactor">
    <cofactor evidence="1">
        <name>Zn(2+)</name>
        <dbReference type="ChEBI" id="CHEBI:29105"/>
    </cofactor>
</comment>
<dbReference type="NCBIfam" id="TIGR00043">
    <property type="entry name" value="rRNA maturation RNase YbeY"/>
    <property type="match status" value="1"/>
</dbReference>
<evidence type="ECO:0000256" key="3">
    <source>
        <dbReference type="ARBA" id="ARBA00022722"/>
    </source>
</evidence>
<dbReference type="SUPFAM" id="SSF55486">
    <property type="entry name" value="Metalloproteases ('zincins'), catalytic domain"/>
    <property type="match status" value="1"/>
</dbReference>
<evidence type="ECO:0000256" key="4">
    <source>
        <dbReference type="ARBA" id="ARBA00022723"/>
    </source>
</evidence>
<dbReference type="AlphaFoldDB" id="A0A8X6IG50"/>
<dbReference type="GO" id="GO:0004519">
    <property type="term" value="F:endonuclease activity"/>
    <property type="evidence" value="ECO:0007669"/>
    <property type="project" value="UniProtKB-KW"/>
</dbReference>
<dbReference type="Pfam" id="PF02130">
    <property type="entry name" value="YbeY"/>
    <property type="match status" value="1"/>
</dbReference>
<keyword evidence="3" id="KW-0540">Nuclease</keyword>
<keyword evidence="6" id="KW-0378">Hydrolase</keyword>
<evidence type="ECO:0000256" key="1">
    <source>
        <dbReference type="ARBA" id="ARBA00001947"/>
    </source>
</evidence>
<keyword evidence="9" id="KW-1185">Reference proteome</keyword>
<sequence>MQQSHSSVSYLHDTLTGALLMLEVNVLDERWRSITDDPEGFVLNIINTSLKELKIDHYKPNISIALADDDLLHQLNLKFREMDKPTNVLSFPCEQLSNECDLGDIAISIDTIKRESHEYCIPILAHIAHMLVHGLLHLLGYDHQKKDEEIIMQNLEREILASLGYNMCAI</sequence>
<dbReference type="PROSITE" id="PS01306">
    <property type="entry name" value="UPF0054"/>
    <property type="match status" value="1"/>
</dbReference>
<evidence type="ECO:0000256" key="2">
    <source>
        <dbReference type="ARBA" id="ARBA00010875"/>
    </source>
</evidence>
<dbReference type="InterPro" id="IPR023091">
    <property type="entry name" value="MetalPrtase_cat_dom_sf_prd"/>
</dbReference>
<dbReference type="GO" id="GO:0046872">
    <property type="term" value="F:metal ion binding"/>
    <property type="evidence" value="ECO:0007669"/>
    <property type="project" value="UniProtKB-KW"/>
</dbReference>
<proteinExistence type="inferred from homology"/>
<dbReference type="OrthoDB" id="27226at2759"/>
<evidence type="ECO:0000256" key="7">
    <source>
        <dbReference type="ARBA" id="ARBA00022833"/>
    </source>
</evidence>
<name>A0A8X6IG50_TRICU</name>